<dbReference type="PANTHER" id="PTHR13018:SF149">
    <property type="entry name" value="DOMAIN PROTEIN, PUTATIVE (AFU_ORTHOLOGUE AFUA_3G11660)-RELATED"/>
    <property type="match status" value="1"/>
</dbReference>
<feature type="region of interest" description="Disordered" evidence="8">
    <location>
        <begin position="335"/>
        <end position="357"/>
    </location>
</feature>
<evidence type="ECO:0000256" key="3">
    <source>
        <dbReference type="ARBA" id="ARBA00022448"/>
    </source>
</evidence>
<feature type="domain" description="CSC1/OSCA1-like N-terminal transmembrane" evidence="11">
    <location>
        <begin position="92"/>
        <end position="242"/>
    </location>
</feature>
<dbReference type="GO" id="GO:0005227">
    <property type="term" value="F:calcium-activated cation channel activity"/>
    <property type="evidence" value="ECO:0007669"/>
    <property type="project" value="InterPro"/>
</dbReference>
<feature type="transmembrane region" description="Helical" evidence="9">
    <location>
        <begin position="708"/>
        <end position="729"/>
    </location>
</feature>
<feature type="domain" description="CSC1/OSCA1-like cytosolic" evidence="12">
    <location>
        <begin position="267"/>
        <end position="436"/>
    </location>
</feature>
<feature type="transmembrane region" description="Helical" evidence="9">
    <location>
        <begin position="543"/>
        <end position="566"/>
    </location>
</feature>
<dbReference type="InterPro" id="IPR027815">
    <property type="entry name" value="CSC1/OSCA1-like_cyt"/>
</dbReference>
<evidence type="ECO:0000256" key="9">
    <source>
        <dbReference type="SAM" id="Phobius"/>
    </source>
</evidence>
<dbReference type="PANTHER" id="PTHR13018">
    <property type="entry name" value="PROBABLE MEMBRANE PROTEIN DUF221-RELATED"/>
    <property type="match status" value="1"/>
</dbReference>
<feature type="compositionally biased region" description="Polar residues" evidence="8">
    <location>
        <begin position="890"/>
        <end position="910"/>
    </location>
</feature>
<evidence type="ECO:0000256" key="6">
    <source>
        <dbReference type="ARBA" id="ARBA00023136"/>
    </source>
</evidence>
<comment type="subcellular location">
    <subcellularLocation>
        <location evidence="1">Membrane</location>
        <topology evidence="1">Multi-pass membrane protein</topology>
    </subcellularLocation>
</comment>
<dbReference type="AlphaFoldDB" id="A0AAI8Z3T7"/>
<proteinExistence type="inferred from homology"/>
<feature type="transmembrane region" description="Helical" evidence="9">
    <location>
        <begin position="96"/>
        <end position="116"/>
    </location>
</feature>
<feature type="transmembrane region" description="Helical" evidence="9">
    <location>
        <begin position="578"/>
        <end position="596"/>
    </location>
</feature>
<feature type="transmembrane region" description="Helical" evidence="9">
    <location>
        <begin position="177"/>
        <end position="195"/>
    </location>
</feature>
<organism evidence="13 14">
    <name type="scientific">Lecanosticta acicola</name>
    <dbReference type="NCBI Taxonomy" id="111012"/>
    <lineage>
        <taxon>Eukaryota</taxon>
        <taxon>Fungi</taxon>
        <taxon>Dikarya</taxon>
        <taxon>Ascomycota</taxon>
        <taxon>Pezizomycotina</taxon>
        <taxon>Dothideomycetes</taxon>
        <taxon>Dothideomycetidae</taxon>
        <taxon>Mycosphaerellales</taxon>
        <taxon>Mycosphaerellaceae</taxon>
        <taxon>Lecanosticta</taxon>
    </lineage>
</organism>
<comment type="similarity">
    <text evidence="2">Belongs to the CSC1 (TC 1.A.17) family.</text>
</comment>
<feature type="transmembrane region" description="Helical" evidence="9">
    <location>
        <begin position="650"/>
        <end position="676"/>
    </location>
</feature>
<dbReference type="Pfam" id="PF14703">
    <property type="entry name" value="PHM7_cyt"/>
    <property type="match status" value="1"/>
</dbReference>
<name>A0AAI8Z3T7_9PEZI</name>
<dbReference type="InterPro" id="IPR003864">
    <property type="entry name" value="CSC1/OSCA1-like_7TM"/>
</dbReference>
<keyword evidence="3" id="KW-0813">Transport</keyword>
<keyword evidence="14" id="KW-1185">Reference proteome</keyword>
<dbReference type="Proteomes" id="UP001296104">
    <property type="component" value="Unassembled WGS sequence"/>
</dbReference>
<evidence type="ECO:0000256" key="7">
    <source>
        <dbReference type="SAM" id="Coils"/>
    </source>
</evidence>
<dbReference type="SUPFAM" id="SSF47095">
    <property type="entry name" value="HMG-box"/>
    <property type="match status" value="1"/>
</dbReference>
<keyword evidence="6 9" id="KW-0472">Membrane</keyword>
<feature type="region of interest" description="Disordered" evidence="8">
    <location>
        <begin position="879"/>
        <end position="980"/>
    </location>
</feature>
<feature type="compositionally biased region" description="Basic and acidic residues" evidence="8">
    <location>
        <begin position="19"/>
        <end position="29"/>
    </location>
</feature>
<keyword evidence="4 9" id="KW-0812">Transmembrane</keyword>
<evidence type="ECO:0000256" key="2">
    <source>
        <dbReference type="ARBA" id="ARBA00007779"/>
    </source>
</evidence>
<reference evidence="13" key="1">
    <citation type="submission" date="2023-11" db="EMBL/GenBank/DDBJ databases">
        <authorList>
            <person name="Alioto T."/>
            <person name="Alioto T."/>
            <person name="Gomez Garrido J."/>
        </authorList>
    </citation>
    <scope>NUCLEOTIDE SEQUENCE</scope>
</reference>
<evidence type="ECO:0000313" key="13">
    <source>
        <dbReference type="EMBL" id="CAK4031955.1"/>
    </source>
</evidence>
<feature type="region of interest" description="Disordered" evidence="8">
    <location>
        <begin position="1020"/>
        <end position="1046"/>
    </location>
</feature>
<evidence type="ECO:0000256" key="5">
    <source>
        <dbReference type="ARBA" id="ARBA00022989"/>
    </source>
</evidence>
<evidence type="ECO:0000313" key="14">
    <source>
        <dbReference type="Proteomes" id="UP001296104"/>
    </source>
</evidence>
<dbReference type="Gene3D" id="1.10.30.10">
    <property type="entry name" value="High mobility group box domain"/>
    <property type="match status" value="1"/>
</dbReference>
<dbReference type="InterPro" id="IPR045122">
    <property type="entry name" value="Csc1-like"/>
</dbReference>
<feature type="coiled-coil region" evidence="7">
    <location>
        <begin position="366"/>
        <end position="393"/>
    </location>
</feature>
<dbReference type="InterPro" id="IPR036910">
    <property type="entry name" value="HMG_box_dom_sf"/>
</dbReference>
<evidence type="ECO:0000259" key="12">
    <source>
        <dbReference type="Pfam" id="PF14703"/>
    </source>
</evidence>
<keyword evidence="5 9" id="KW-1133">Transmembrane helix</keyword>
<evidence type="ECO:0000256" key="1">
    <source>
        <dbReference type="ARBA" id="ARBA00004141"/>
    </source>
</evidence>
<feature type="compositionally biased region" description="Basic and acidic residues" evidence="8">
    <location>
        <begin position="922"/>
        <end position="938"/>
    </location>
</feature>
<protein>
    <submittedName>
        <fullName evidence="13">Related to RSN1 Overexpression rescues sro7 sop1 in l</fullName>
    </submittedName>
</protein>
<feature type="region of interest" description="Disordered" evidence="8">
    <location>
        <begin position="1"/>
        <end position="32"/>
    </location>
</feature>
<feature type="transmembrane region" description="Helical" evidence="9">
    <location>
        <begin position="449"/>
        <end position="476"/>
    </location>
</feature>
<evidence type="ECO:0000256" key="8">
    <source>
        <dbReference type="SAM" id="MobiDB-lite"/>
    </source>
</evidence>
<dbReference type="InterPro" id="IPR032880">
    <property type="entry name" value="CSC1/OSCA1-like_N"/>
</dbReference>
<dbReference type="Pfam" id="PF13967">
    <property type="entry name" value="RSN1_TM"/>
    <property type="match status" value="1"/>
</dbReference>
<gene>
    <name evidence="13" type="ORF">LECACI_7A007113</name>
</gene>
<comment type="caution">
    <text evidence="13">The sequence shown here is derived from an EMBL/GenBank/DDBJ whole genome shotgun (WGS) entry which is preliminary data.</text>
</comment>
<accession>A0AAI8Z3T7</accession>
<dbReference type="EMBL" id="CAVMBE010000055">
    <property type="protein sequence ID" value="CAK4031955.1"/>
    <property type="molecule type" value="Genomic_DNA"/>
</dbReference>
<keyword evidence="7" id="KW-0175">Coiled coil</keyword>
<evidence type="ECO:0000259" key="11">
    <source>
        <dbReference type="Pfam" id="PF13967"/>
    </source>
</evidence>
<dbReference type="GO" id="GO:0005886">
    <property type="term" value="C:plasma membrane"/>
    <property type="evidence" value="ECO:0007669"/>
    <property type="project" value="TreeGrafter"/>
</dbReference>
<feature type="transmembrane region" description="Helical" evidence="9">
    <location>
        <begin position="223"/>
        <end position="243"/>
    </location>
</feature>
<feature type="transmembrane region" description="Helical" evidence="9">
    <location>
        <begin position="496"/>
        <end position="516"/>
    </location>
</feature>
<evidence type="ECO:0000256" key="4">
    <source>
        <dbReference type="ARBA" id="ARBA00022692"/>
    </source>
</evidence>
<sequence length="1046" mass="118236">MPKEKTTTRNSKKAGGKADGGKKQKDPNMPKRGLSAYMFFANEQRDKVRDDNPGIKFGQGCCRQEALRGGEGCLHSGPLSADTREQLATDATVSSLAFSLVLATLIALLFCFLRPFNSLVYAPRAKYADSRHAPPPVNKGLFGWIPPLIRTKEQDLVERVGLDAAIFMRVCRMMRNIFTVLTIIGCGIVIPVNLIGSSKQDYAKGISIFGRLQPQYMYGSSGFWAYVFVAYLFDAVICFYLWLNYRHVSRLRRAYFESPEYQRSLHARTLLVTDIPQELRSDEGIARITDEVKATHDMPRTAIARNVKDLPELVEEHEETVKQLEEHLAKYLKNPDRLPPKRPTCKPHKKDKAYGSYPKGQQVDAIEYLTGRIRELEREIGEVRQTVDKRNAMPYGFASYENIPVAHGVAYAARKKAPQGTIIRLAPRPNDLVWKNLKMSKRQRSRQNFLNGMWITILTGLWVVPNVLIAVFLSNLSNLGALWPTFQTSLNAHRTWWAVVQGVVSPAITTAFYFYLPSIFRRLCMNAGDISKTSRERHVARSLYNFFTFNNLVVFSLFSAVFKLIITLINGASYTEAQPLNVLMVGLCQVSTYWISWLLQRNLGAAVDLSQMWTLVWGSFSRRFLSPTPRRLIELSAPQPFDYASYYNYFLFYATVTVCFATIQPLVLPVTALYFWMDSFMKKYLLLYVFITKYESGGMFWRSVFNRIVFLAIFGNVVIALVIAASGQIDWQWEKLASLVPLPFLCLGFKWYCKRTFDDEIHYYQKGKGMLDSESQPGGADGKKRKGDKVGVKFGHPVLYRPLITPMVAAKSQHLLKDIYTGRTSMEDTSTVAGYSDVYMDSMDARHPGKSAGSAFQGWEVVNESEMDFEHFKNRPEFRDETGDLMRPGTPSSIMTGVTRTGTDRSSSYTAALRSASGSRDPYTRSRSESRDSERTKVPDAGVEYPRGYHQTPSHLREQSPAGMTEGFAGRHHHHLARQESRDGLMTTAMPMGHSTPAAVTPGGAGYGPVRYGHVAGQMETPGHEESEGEEYTSYDYFRRGRTQGR</sequence>
<evidence type="ECO:0000259" key="10">
    <source>
        <dbReference type="Pfam" id="PF02714"/>
    </source>
</evidence>
<feature type="coiled-coil region" evidence="7">
    <location>
        <begin position="307"/>
        <end position="334"/>
    </location>
</feature>
<dbReference type="Pfam" id="PF02714">
    <property type="entry name" value="RSN1_7TM"/>
    <property type="match status" value="1"/>
</dbReference>
<feature type="domain" description="CSC1/OSCA1-like 7TM region" evidence="10">
    <location>
        <begin position="449"/>
        <end position="721"/>
    </location>
</feature>